<keyword evidence="6" id="KW-0963">Cytoplasm</keyword>
<keyword evidence="8" id="KW-0539">Nucleus</keyword>
<dbReference type="PANTHER" id="PTHR15641:SF1">
    <property type="entry name" value="ELONGATOR COMPLEX PROTEIN 5"/>
    <property type="match status" value="1"/>
</dbReference>
<evidence type="ECO:0000256" key="7">
    <source>
        <dbReference type="ARBA" id="ARBA00022694"/>
    </source>
</evidence>
<evidence type="ECO:0000313" key="10">
    <source>
        <dbReference type="EMBL" id="VEN39546.1"/>
    </source>
</evidence>
<comment type="subcellular location">
    <subcellularLocation>
        <location evidence="2">Cytoplasm</location>
    </subcellularLocation>
    <subcellularLocation>
        <location evidence="1">Nucleus</location>
    </subcellularLocation>
</comment>
<dbReference type="Gene3D" id="3.40.50.300">
    <property type="entry name" value="P-loop containing nucleotide triphosphate hydrolases"/>
    <property type="match status" value="1"/>
</dbReference>
<organism evidence="10 11">
    <name type="scientific">Callosobruchus maculatus</name>
    <name type="common">Southern cowpea weevil</name>
    <name type="synonym">Pulse bruchid</name>
    <dbReference type="NCBI Taxonomy" id="64391"/>
    <lineage>
        <taxon>Eukaryota</taxon>
        <taxon>Metazoa</taxon>
        <taxon>Ecdysozoa</taxon>
        <taxon>Arthropoda</taxon>
        <taxon>Hexapoda</taxon>
        <taxon>Insecta</taxon>
        <taxon>Pterygota</taxon>
        <taxon>Neoptera</taxon>
        <taxon>Endopterygota</taxon>
        <taxon>Coleoptera</taxon>
        <taxon>Polyphaga</taxon>
        <taxon>Cucujiformia</taxon>
        <taxon>Chrysomeloidea</taxon>
        <taxon>Chrysomelidae</taxon>
        <taxon>Bruchinae</taxon>
        <taxon>Bruchini</taxon>
        <taxon>Callosobruchus</taxon>
    </lineage>
</organism>
<dbReference type="GO" id="GO:0002098">
    <property type="term" value="P:tRNA wobble uridine modification"/>
    <property type="evidence" value="ECO:0007669"/>
    <property type="project" value="InterPro"/>
</dbReference>
<dbReference type="PANTHER" id="PTHR15641">
    <property type="entry name" value="ELONGATOR COMPLEX PROTEIN 5"/>
    <property type="match status" value="1"/>
</dbReference>
<sequence>MLKNFLTSPPYQKFIIIEDTVTENGKPIFDYLLQHHLQRFNNKIHYYLLQGKEKCCPADTKIIVHNLKTNSQNWDTGPRKNINQLIVGLQKKDIIFVDSLAHCIFQYGLAETYRLFNMLKNEIGVTQIVALLHLDLLDASWKVMELFNFLSTLSMKIQPQFSSEYGRIQYQCKKSGGKIVKQVEEYYFEGDKLETKKIEKPDPKKLLENATKTEINPDDLATFKITLTDKEKESRDQLILPYLPKNEDNTTEGGQIYYKFDEQDDWDEEDPDDDLDI</sequence>
<dbReference type="GO" id="GO:0033588">
    <property type="term" value="C:elongator holoenzyme complex"/>
    <property type="evidence" value="ECO:0007669"/>
    <property type="project" value="InterPro"/>
</dbReference>
<evidence type="ECO:0000256" key="5">
    <source>
        <dbReference type="ARBA" id="ARBA00020264"/>
    </source>
</evidence>
<dbReference type="UniPathway" id="UPA00988"/>
<evidence type="ECO:0000256" key="9">
    <source>
        <dbReference type="SAM" id="MobiDB-lite"/>
    </source>
</evidence>
<gene>
    <name evidence="10" type="ORF">CALMAC_LOCUS4046</name>
</gene>
<dbReference type="GO" id="GO:0000049">
    <property type="term" value="F:tRNA binding"/>
    <property type="evidence" value="ECO:0007669"/>
    <property type="project" value="TreeGrafter"/>
</dbReference>
<reference evidence="10 11" key="1">
    <citation type="submission" date="2019-01" db="EMBL/GenBank/DDBJ databases">
        <authorList>
            <person name="Sayadi A."/>
        </authorList>
    </citation>
    <scope>NUCLEOTIDE SEQUENCE [LARGE SCALE GENOMIC DNA]</scope>
</reference>
<accession>A0A653BW82</accession>
<evidence type="ECO:0000256" key="4">
    <source>
        <dbReference type="ARBA" id="ARBA00009567"/>
    </source>
</evidence>
<comment type="pathway">
    <text evidence="3">tRNA modification; 5-methoxycarbonylmethyl-2-thiouridine-tRNA biosynthesis.</text>
</comment>
<feature type="region of interest" description="Disordered" evidence="9">
    <location>
        <begin position="238"/>
        <end position="277"/>
    </location>
</feature>
<evidence type="ECO:0000256" key="1">
    <source>
        <dbReference type="ARBA" id="ARBA00004123"/>
    </source>
</evidence>
<keyword evidence="11" id="KW-1185">Reference proteome</keyword>
<dbReference type="EMBL" id="CAACVG010005721">
    <property type="protein sequence ID" value="VEN39546.1"/>
    <property type="molecule type" value="Genomic_DNA"/>
</dbReference>
<evidence type="ECO:0000313" key="11">
    <source>
        <dbReference type="Proteomes" id="UP000410492"/>
    </source>
</evidence>
<dbReference type="AlphaFoldDB" id="A0A653BW82"/>
<evidence type="ECO:0000256" key="3">
    <source>
        <dbReference type="ARBA" id="ARBA00005043"/>
    </source>
</evidence>
<evidence type="ECO:0000256" key="8">
    <source>
        <dbReference type="ARBA" id="ARBA00023242"/>
    </source>
</evidence>
<dbReference type="InterPro" id="IPR019519">
    <property type="entry name" value="Elp5"/>
</dbReference>
<comment type="similarity">
    <text evidence="4">Belongs to the ELP5 family.</text>
</comment>
<feature type="compositionally biased region" description="Acidic residues" evidence="9">
    <location>
        <begin position="262"/>
        <end position="277"/>
    </location>
</feature>
<evidence type="ECO:0000256" key="2">
    <source>
        <dbReference type="ARBA" id="ARBA00004496"/>
    </source>
</evidence>
<protein>
    <recommendedName>
        <fullName evidence="5">Elongator complex protein 5</fullName>
    </recommendedName>
</protein>
<dbReference type="InterPro" id="IPR027417">
    <property type="entry name" value="P-loop_NTPase"/>
</dbReference>
<dbReference type="Pfam" id="PF10483">
    <property type="entry name" value="Elong_Iki1"/>
    <property type="match status" value="2"/>
</dbReference>
<evidence type="ECO:0000256" key="6">
    <source>
        <dbReference type="ARBA" id="ARBA00022490"/>
    </source>
</evidence>
<proteinExistence type="inferred from homology"/>
<dbReference type="GO" id="GO:0005634">
    <property type="term" value="C:nucleus"/>
    <property type="evidence" value="ECO:0007669"/>
    <property type="project" value="UniProtKB-SubCell"/>
</dbReference>
<dbReference type="Proteomes" id="UP000410492">
    <property type="component" value="Unassembled WGS sequence"/>
</dbReference>
<dbReference type="GO" id="GO:0005829">
    <property type="term" value="C:cytosol"/>
    <property type="evidence" value="ECO:0007669"/>
    <property type="project" value="TreeGrafter"/>
</dbReference>
<keyword evidence="7" id="KW-0819">tRNA processing</keyword>
<dbReference type="OrthoDB" id="166907at2759"/>
<name>A0A653BW82_CALMS</name>